<comment type="caution">
    <text evidence="1">The sequence shown here is derived from an EMBL/GenBank/DDBJ whole genome shotgun (WGS) entry which is preliminary data.</text>
</comment>
<evidence type="ECO:0000313" key="2">
    <source>
        <dbReference type="Proteomes" id="UP001162992"/>
    </source>
</evidence>
<evidence type="ECO:0000313" key="1">
    <source>
        <dbReference type="EMBL" id="KAJ7533271.1"/>
    </source>
</evidence>
<accession>A0ACC2BU37</accession>
<keyword evidence="2" id="KW-1185">Reference proteome</keyword>
<organism evidence="1 2">
    <name type="scientific">Diphasiastrum complanatum</name>
    <name type="common">Issler's clubmoss</name>
    <name type="synonym">Lycopodium complanatum</name>
    <dbReference type="NCBI Taxonomy" id="34168"/>
    <lineage>
        <taxon>Eukaryota</taxon>
        <taxon>Viridiplantae</taxon>
        <taxon>Streptophyta</taxon>
        <taxon>Embryophyta</taxon>
        <taxon>Tracheophyta</taxon>
        <taxon>Lycopodiopsida</taxon>
        <taxon>Lycopodiales</taxon>
        <taxon>Lycopodiaceae</taxon>
        <taxon>Lycopodioideae</taxon>
        <taxon>Diphasiastrum</taxon>
    </lineage>
</organism>
<sequence>MEALLLPPPDILVRNSDRLIDANMRALPPSLTPVKFQRSRLQCVDPHVVPDVRMAHRSAAASNLIDPYFLRGTPPFRGILPVPQAQVYTDYFPASPCQSQDSSRQQSPIQDFLSKSMKSSLSYRVQQQPPSLRCSTYSSLSTSSRTLGITSLVSFKLLPGLRDGYLAYAERRGKTDDELRLAEGRTSRCKVPESVPIRTSVSDTVVKKNRSAKSAKPKTVSPNKEVSSNCVSRRVTDDARKSTSSRTKAFSVKPDLQSTKHKKAAKKRSADDKFFDISVTLKQSNDASSTESNRYQNLQTKEILQNFSKIANVVSFHGISPPEGTESVSSTASTADDNAHPRASVKKFVLMKSAGEIRSSKEQTLIRPTFGKKHKHQFGNVACAKEQLAADEKKFPVSDFLDFEDFYDVSSPLQKQTRRHTSIFPTGRKITDDHIFRSPLYSASPYLSEHWAGPGYTISPAPSCLPIPRFPFQKEKTATNAAFKYDDVSEHAPATFPLYTLGQESRSTIDTEIATKDLRRMLHLDLS</sequence>
<reference evidence="2" key="1">
    <citation type="journal article" date="2024" name="Proc. Natl. Acad. Sci. U.S.A.">
        <title>Extraordinary preservation of gene collinearity over three hundred million years revealed in homosporous lycophytes.</title>
        <authorList>
            <person name="Li C."/>
            <person name="Wickell D."/>
            <person name="Kuo L.Y."/>
            <person name="Chen X."/>
            <person name="Nie B."/>
            <person name="Liao X."/>
            <person name="Peng D."/>
            <person name="Ji J."/>
            <person name="Jenkins J."/>
            <person name="Williams M."/>
            <person name="Shu S."/>
            <person name="Plott C."/>
            <person name="Barry K."/>
            <person name="Rajasekar S."/>
            <person name="Grimwood J."/>
            <person name="Han X."/>
            <person name="Sun S."/>
            <person name="Hou Z."/>
            <person name="He W."/>
            <person name="Dai G."/>
            <person name="Sun C."/>
            <person name="Schmutz J."/>
            <person name="Leebens-Mack J.H."/>
            <person name="Li F.W."/>
            <person name="Wang L."/>
        </authorList>
    </citation>
    <scope>NUCLEOTIDE SEQUENCE [LARGE SCALE GENOMIC DNA]</scope>
    <source>
        <strain evidence="2">cv. PW_Plant_1</strain>
    </source>
</reference>
<proteinExistence type="predicted"/>
<name>A0ACC2BU37_DIPCM</name>
<gene>
    <name evidence="1" type="ORF">O6H91_13G040200</name>
</gene>
<dbReference type="EMBL" id="CM055104">
    <property type="protein sequence ID" value="KAJ7533271.1"/>
    <property type="molecule type" value="Genomic_DNA"/>
</dbReference>
<dbReference type="Proteomes" id="UP001162992">
    <property type="component" value="Chromosome 13"/>
</dbReference>
<protein>
    <submittedName>
        <fullName evidence="1">Uncharacterized protein</fullName>
    </submittedName>
</protein>